<keyword evidence="1" id="KW-1133">Transmembrane helix</keyword>
<feature type="non-terminal residue" evidence="2">
    <location>
        <position position="88"/>
    </location>
</feature>
<sequence length="88" mass="10367">MTSAGSVSTRMHWRWVYTGIIARMCRSWAATIGVWRFSVFFFFLQFRNAGTRSGCMIHGGSLWNWSLVQRLVYFFWYILKVVIDSSRA</sequence>
<name>A0A2T6ZFK2_TUBBO</name>
<evidence type="ECO:0000313" key="3">
    <source>
        <dbReference type="Proteomes" id="UP000244722"/>
    </source>
</evidence>
<keyword evidence="1" id="KW-0472">Membrane</keyword>
<protein>
    <submittedName>
        <fullName evidence="2">Uncharacterized protein</fullName>
    </submittedName>
</protein>
<feature type="transmembrane region" description="Helical" evidence="1">
    <location>
        <begin position="20"/>
        <end position="43"/>
    </location>
</feature>
<keyword evidence="1" id="KW-0812">Transmembrane</keyword>
<proteinExistence type="predicted"/>
<evidence type="ECO:0000256" key="1">
    <source>
        <dbReference type="SAM" id="Phobius"/>
    </source>
</evidence>
<dbReference type="Proteomes" id="UP000244722">
    <property type="component" value="Unassembled WGS sequence"/>
</dbReference>
<gene>
    <name evidence="2" type="ORF">B9Z19DRAFT_1093318</name>
</gene>
<evidence type="ECO:0000313" key="2">
    <source>
        <dbReference type="EMBL" id="PUU74236.1"/>
    </source>
</evidence>
<comment type="caution">
    <text evidence="2">The sequence shown here is derived from an EMBL/GenBank/DDBJ whole genome shotgun (WGS) entry which is preliminary data.</text>
</comment>
<keyword evidence="3" id="KW-1185">Reference proteome</keyword>
<feature type="transmembrane region" description="Helical" evidence="1">
    <location>
        <begin position="63"/>
        <end position="83"/>
    </location>
</feature>
<dbReference type="EMBL" id="NESQ01000312">
    <property type="protein sequence ID" value="PUU74236.1"/>
    <property type="molecule type" value="Genomic_DNA"/>
</dbReference>
<dbReference type="AlphaFoldDB" id="A0A2T6ZFK2"/>
<reference evidence="2 3" key="1">
    <citation type="submission" date="2017-04" db="EMBL/GenBank/DDBJ databases">
        <title>Draft genome sequence of Tuber borchii Vittad., a whitish edible truffle.</title>
        <authorList>
            <consortium name="DOE Joint Genome Institute"/>
            <person name="Murat C."/>
            <person name="Kuo A."/>
            <person name="Barry K.W."/>
            <person name="Clum A."/>
            <person name="Dockter R.B."/>
            <person name="Fauchery L."/>
            <person name="Iotti M."/>
            <person name="Kohler A."/>
            <person name="Labutti K."/>
            <person name="Lindquist E.A."/>
            <person name="Lipzen A."/>
            <person name="Ohm R.A."/>
            <person name="Wang M."/>
            <person name="Grigoriev I.V."/>
            <person name="Zambonelli A."/>
            <person name="Martin F.M."/>
        </authorList>
    </citation>
    <scope>NUCLEOTIDE SEQUENCE [LARGE SCALE GENOMIC DNA]</scope>
    <source>
        <strain evidence="2 3">Tbo3840</strain>
    </source>
</reference>
<organism evidence="2 3">
    <name type="scientific">Tuber borchii</name>
    <name type="common">White truffle</name>
    <dbReference type="NCBI Taxonomy" id="42251"/>
    <lineage>
        <taxon>Eukaryota</taxon>
        <taxon>Fungi</taxon>
        <taxon>Dikarya</taxon>
        <taxon>Ascomycota</taxon>
        <taxon>Pezizomycotina</taxon>
        <taxon>Pezizomycetes</taxon>
        <taxon>Pezizales</taxon>
        <taxon>Tuberaceae</taxon>
        <taxon>Tuber</taxon>
    </lineage>
</organism>
<accession>A0A2T6ZFK2</accession>